<dbReference type="GO" id="GO:0005524">
    <property type="term" value="F:ATP binding"/>
    <property type="evidence" value="ECO:0007669"/>
    <property type="project" value="UniProtKB-KW"/>
</dbReference>
<feature type="coiled-coil region" evidence="7">
    <location>
        <begin position="306"/>
        <end position="360"/>
    </location>
</feature>
<accession>A0A816QKP0</accession>
<dbReference type="PROSITE" id="PS50011">
    <property type="entry name" value="PROTEIN_KINASE_DOM"/>
    <property type="match status" value="1"/>
</dbReference>
<dbReference type="InterPro" id="IPR000719">
    <property type="entry name" value="Prot_kinase_dom"/>
</dbReference>
<evidence type="ECO:0000256" key="5">
    <source>
        <dbReference type="ARBA" id="ARBA00022777"/>
    </source>
</evidence>
<dbReference type="GO" id="GO:0004709">
    <property type="term" value="F:MAP kinase kinase kinase activity"/>
    <property type="evidence" value="ECO:0007669"/>
    <property type="project" value="TreeGrafter"/>
</dbReference>
<keyword evidence="2" id="KW-0723">Serine/threonine-protein kinase</keyword>
<dbReference type="Proteomes" id="UP000663824">
    <property type="component" value="Unassembled WGS sequence"/>
</dbReference>
<evidence type="ECO:0000313" key="10">
    <source>
        <dbReference type="Proteomes" id="UP000663824"/>
    </source>
</evidence>
<dbReference type="GO" id="GO:0007254">
    <property type="term" value="P:JNK cascade"/>
    <property type="evidence" value="ECO:0007669"/>
    <property type="project" value="TreeGrafter"/>
</dbReference>
<feature type="domain" description="Protein kinase" evidence="8">
    <location>
        <begin position="1"/>
        <end position="255"/>
    </location>
</feature>
<gene>
    <name evidence="9" type="ORF">MBJ925_LOCUS15316</name>
</gene>
<evidence type="ECO:0000256" key="7">
    <source>
        <dbReference type="SAM" id="Coils"/>
    </source>
</evidence>
<dbReference type="GO" id="GO:0019899">
    <property type="term" value="F:enzyme binding"/>
    <property type="evidence" value="ECO:0007669"/>
    <property type="project" value="UniProtKB-ARBA"/>
</dbReference>
<evidence type="ECO:0000259" key="8">
    <source>
        <dbReference type="PROSITE" id="PS50011"/>
    </source>
</evidence>
<comment type="similarity">
    <text evidence="1">Belongs to the protein kinase superfamily. STE Ser/Thr protein kinase family. MAP kinase kinase kinase subfamily.</text>
</comment>
<evidence type="ECO:0000256" key="1">
    <source>
        <dbReference type="ARBA" id="ARBA00006529"/>
    </source>
</evidence>
<evidence type="ECO:0000256" key="6">
    <source>
        <dbReference type="ARBA" id="ARBA00022840"/>
    </source>
</evidence>
<dbReference type="InterPro" id="IPR008271">
    <property type="entry name" value="Ser/Thr_kinase_AS"/>
</dbReference>
<dbReference type="PROSITE" id="PS00108">
    <property type="entry name" value="PROTEIN_KINASE_ST"/>
    <property type="match status" value="1"/>
</dbReference>
<dbReference type="AlphaFoldDB" id="A0A816QKP0"/>
<reference evidence="9" key="1">
    <citation type="submission" date="2021-02" db="EMBL/GenBank/DDBJ databases">
        <authorList>
            <person name="Nowell W R."/>
        </authorList>
    </citation>
    <scope>NUCLEOTIDE SEQUENCE</scope>
</reference>
<dbReference type="PRINTS" id="PR00109">
    <property type="entry name" value="TYRKINASE"/>
</dbReference>
<dbReference type="PANTHER" id="PTHR46716">
    <property type="entry name" value="MITOGEN-ACTIVATED PROTEIN KINASE KINASE KINASE 7"/>
    <property type="match status" value="1"/>
</dbReference>
<evidence type="ECO:0000313" key="9">
    <source>
        <dbReference type="EMBL" id="CAF2063127.1"/>
    </source>
</evidence>
<keyword evidence="4" id="KW-0547">Nucleotide-binding</keyword>
<comment type="caution">
    <text evidence="9">The sequence shown here is derived from an EMBL/GenBank/DDBJ whole genome shotgun (WGS) entry which is preliminary data.</text>
</comment>
<keyword evidence="3" id="KW-0808">Transferase</keyword>
<dbReference type="GO" id="GO:0043123">
    <property type="term" value="P:positive regulation of canonical NF-kappaB signal transduction"/>
    <property type="evidence" value="ECO:0007669"/>
    <property type="project" value="TreeGrafter"/>
</dbReference>
<evidence type="ECO:0000256" key="4">
    <source>
        <dbReference type="ARBA" id="ARBA00022741"/>
    </source>
</evidence>
<organism evidence="9 10">
    <name type="scientific">Rotaria magnacalcarata</name>
    <dbReference type="NCBI Taxonomy" id="392030"/>
    <lineage>
        <taxon>Eukaryota</taxon>
        <taxon>Metazoa</taxon>
        <taxon>Spiralia</taxon>
        <taxon>Gnathifera</taxon>
        <taxon>Rotifera</taxon>
        <taxon>Eurotatoria</taxon>
        <taxon>Bdelloidea</taxon>
        <taxon>Philodinida</taxon>
        <taxon>Philodinidae</taxon>
        <taxon>Rotaria</taxon>
    </lineage>
</organism>
<dbReference type="InterPro" id="IPR011009">
    <property type="entry name" value="Kinase-like_dom_sf"/>
</dbReference>
<dbReference type="EMBL" id="CAJNRE010007170">
    <property type="protein sequence ID" value="CAF2063127.1"/>
    <property type="molecule type" value="Genomic_DNA"/>
</dbReference>
<keyword evidence="6" id="KW-0067">ATP-binding</keyword>
<sequence>MDTFESDRIIAELLEKAEKDRDFPLKEKLKILARQKTREQRNSILDEGIKLSDINQRHPNIQRLNFINLHTNGIVIDYCSNGSLDAFVRGTNLDYTLVNVLHWGYQLADALSFLHSNNIIHRDVKMQNILLKDNYQTLVLTDYGTATQLGKSWMTDNVGTPITMAPEVFAYNQYAEQCDTYSWSIVFWQLITKQLLPYGNNGKGFLISVVRDKLRPDRINHCPELFLALMYRAWHSDPNERPKLSFIKKVLRLILNELPEPKQTYTDEMANGIQYRWLNTYKLSKKYLPHKPRPDDQKSINLYEEHLAAMERIIKMQQDLSELQKRKEKIDEYEEILNANQQLQESINELRSKIVDAKVQNENIVQIYWIEIQNEGFLSQKISSCIYNYWLSFGQIVNFIPIYRCLYLSVKSQASYSFLCKRLIFFSFILS</sequence>
<dbReference type="Gene3D" id="1.10.510.10">
    <property type="entry name" value="Transferase(Phosphotransferase) domain 1"/>
    <property type="match status" value="1"/>
</dbReference>
<dbReference type="GO" id="GO:0006955">
    <property type="term" value="P:immune response"/>
    <property type="evidence" value="ECO:0007669"/>
    <property type="project" value="TreeGrafter"/>
</dbReference>
<dbReference type="InterPro" id="IPR001245">
    <property type="entry name" value="Ser-Thr/Tyr_kinase_cat_dom"/>
</dbReference>
<keyword evidence="7" id="KW-0175">Coiled coil</keyword>
<dbReference type="SUPFAM" id="SSF56112">
    <property type="entry name" value="Protein kinase-like (PK-like)"/>
    <property type="match status" value="1"/>
</dbReference>
<evidence type="ECO:0000256" key="2">
    <source>
        <dbReference type="ARBA" id="ARBA00022527"/>
    </source>
</evidence>
<name>A0A816QKP0_9BILA</name>
<keyword evidence="5" id="KW-0418">Kinase</keyword>
<evidence type="ECO:0000256" key="3">
    <source>
        <dbReference type="ARBA" id="ARBA00022679"/>
    </source>
</evidence>
<protein>
    <recommendedName>
        <fullName evidence="8">Protein kinase domain-containing protein</fullName>
    </recommendedName>
</protein>
<dbReference type="PANTHER" id="PTHR46716:SF1">
    <property type="entry name" value="MITOGEN-ACTIVATED PROTEIN KINASE KINASE KINASE 7"/>
    <property type="match status" value="1"/>
</dbReference>
<dbReference type="Pfam" id="PF07714">
    <property type="entry name" value="PK_Tyr_Ser-Thr"/>
    <property type="match status" value="1"/>
</dbReference>
<dbReference type="SMART" id="SM00220">
    <property type="entry name" value="S_TKc"/>
    <property type="match status" value="1"/>
</dbReference>
<proteinExistence type="inferred from homology"/>